<evidence type="ECO:0000256" key="2">
    <source>
        <dbReference type="SAM" id="Phobius"/>
    </source>
</evidence>
<keyword evidence="2" id="KW-0472">Membrane</keyword>
<feature type="transmembrane region" description="Helical" evidence="2">
    <location>
        <begin position="272"/>
        <end position="289"/>
    </location>
</feature>
<feature type="transmembrane region" description="Helical" evidence="2">
    <location>
        <begin position="102"/>
        <end position="124"/>
    </location>
</feature>
<evidence type="ECO:0008006" key="5">
    <source>
        <dbReference type="Google" id="ProtNLM"/>
    </source>
</evidence>
<evidence type="ECO:0000256" key="1">
    <source>
        <dbReference type="SAM" id="MobiDB-lite"/>
    </source>
</evidence>
<name>A0ABN9WR64_9DINO</name>
<dbReference type="Proteomes" id="UP001189429">
    <property type="component" value="Unassembled WGS sequence"/>
</dbReference>
<reference evidence="3" key="1">
    <citation type="submission" date="2023-10" db="EMBL/GenBank/DDBJ databases">
        <authorList>
            <person name="Chen Y."/>
            <person name="Shah S."/>
            <person name="Dougan E. K."/>
            <person name="Thang M."/>
            <person name="Chan C."/>
        </authorList>
    </citation>
    <scope>NUCLEOTIDE SEQUENCE [LARGE SCALE GENOMIC DNA]</scope>
</reference>
<sequence>MPAPRASAGGAEVAPDSPASPPARTRPLILREATDQMLVELRGATLQSCLSGLGSIWATSAGKESHYARTRRVHRLDYFVSHDWGTGRWVKLLALAVHFNGVPALCASFAVSLLVFVLQVAGVLAQRQPPQVRITAGVEYEEVFGVWCFPAGICTFFFVLIYWQVCSECVLSPTFVFVDKMCISQWNPEEKERGVCSIGGFLQRSDQMLMLCTPRYFSRMWCAFEVAAWLRLRNVDSIIFLPPSDAVFTGLWFSLVLCAHGCIYIGTQFPGVPLAPFALLVVFCAPLPLTHSARLVMRELLSLPELLRAHDVAETQCFCCTHQHVDPVTGSALMCDRDIVYEAIDCWYGSDTPCPSHEKATVVRQSSHEASAAERSAGTAHFNEVVQTKLSDALEIMVARPVSYVSCLIAASPAIWWYLDQITAMVLDGPHDPYLTFKRSLRMFITCFLLWPLICTSVQAEAKLEEDMTVSR</sequence>
<dbReference type="EMBL" id="CAUYUJ010019182">
    <property type="protein sequence ID" value="CAK0889214.1"/>
    <property type="molecule type" value="Genomic_DNA"/>
</dbReference>
<feature type="transmembrane region" description="Helical" evidence="2">
    <location>
        <begin position="144"/>
        <end position="165"/>
    </location>
</feature>
<keyword evidence="4" id="KW-1185">Reference proteome</keyword>
<feature type="region of interest" description="Disordered" evidence="1">
    <location>
        <begin position="1"/>
        <end position="26"/>
    </location>
</feature>
<comment type="caution">
    <text evidence="3">The sequence shown here is derived from an EMBL/GenBank/DDBJ whole genome shotgun (WGS) entry which is preliminary data.</text>
</comment>
<feature type="transmembrane region" description="Helical" evidence="2">
    <location>
        <begin position="246"/>
        <end position="266"/>
    </location>
</feature>
<evidence type="ECO:0000313" key="4">
    <source>
        <dbReference type="Proteomes" id="UP001189429"/>
    </source>
</evidence>
<gene>
    <name evidence="3" type="ORF">PCOR1329_LOCUS69812</name>
</gene>
<protein>
    <recommendedName>
        <fullName evidence="5">TIR domain-containing protein</fullName>
    </recommendedName>
</protein>
<evidence type="ECO:0000313" key="3">
    <source>
        <dbReference type="EMBL" id="CAK0889214.1"/>
    </source>
</evidence>
<keyword evidence="2" id="KW-0812">Transmembrane</keyword>
<proteinExistence type="predicted"/>
<organism evidence="3 4">
    <name type="scientific">Prorocentrum cordatum</name>
    <dbReference type="NCBI Taxonomy" id="2364126"/>
    <lineage>
        <taxon>Eukaryota</taxon>
        <taxon>Sar</taxon>
        <taxon>Alveolata</taxon>
        <taxon>Dinophyceae</taxon>
        <taxon>Prorocentrales</taxon>
        <taxon>Prorocentraceae</taxon>
        <taxon>Prorocentrum</taxon>
    </lineage>
</organism>
<keyword evidence="2" id="KW-1133">Transmembrane helix</keyword>
<accession>A0ABN9WR64</accession>